<feature type="non-terminal residue" evidence="1">
    <location>
        <position position="36"/>
    </location>
</feature>
<reference evidence="1" key="1">
    <citation type="journal article" date="2013" name="Environ. Microbiol.">
        <title>Microbiota from the distal guts of lean and obese adolescents exhibit partial functional redundancy besides clear differences in community structure.</title>
        <authorList>
            <person name="Ferrer M."/>
            <person name="Ruiz A."/>
            <person name="Lanza F."/>
            <person name="Haange S.B."/>
            <person name="Oberbach A."/>
            <person name="Till H."/>
            <person name="Bargiela R."/>
            <person name="Campoy C."/>
            <person name="Segura M.T."/>
            <person name="Richter M."/>
            <person name="von Bergen M."/>
            <person name="Seifert J."/>
            <person name="Suarez A."/>
        </authorList>
    </citation>
    <scope>NUCLEOTIDE SEQUENCE</scope>
</reference>
<keyword evidence="1" id="KW-0378">Hydrolase</keyword>
<protein>
    <submittedName>
        <fullName evidence="1">Protein containing Cell wall hydrolase/autolysin, catalytic domain protein</fullName>
        <ecNumber evidence="1">3.5.1.-</ecNumber>
    </submittedName>
</protein>
<organism evidence="1">
    <name type="scientific">human gut metagenome</name>
    <dbReference type="NCBI Taxonomy" id="408170"/>
    <lineage>
        <taxon>unclassified sequences</taxon>
        <taxon>metagenomes</taxon>
        <taxon>organismal metagenomes</taxon>
    </lineage>
</organism>
<accession>K1SRH7</accession>
<dbReference type="SUPFAM" id="SSF53187">
    <property type="entry name" value="Zn-dependent exopeptidases"/>
    <property type="match status" value="1"/>
</dbReference>
<dbReference type="Gene3D" id="3.40.630.40">
    <property type="entry name" value="Zn-dependent exopeptidases"/>
    <property type="match status" value="1"/>
</dbReference>
<proteinExistence type="predicted"/>
<gene>
    <name evidence="1" type="ORF">OBE_07540</name>
</gene>
<dbReference type="EMBL" id="AJWZ01005178">
    <property type="protein sequence ID" value="EKC63297.1"/>
    <property type="molecule type" value="Genomic_DNA"/>
</dbReference>
<comment type="caution">
    <text evidence="1">The sequence shown here is derived from an EMBL/GenBank/DDBJ whole genome shotgun (WGS) entry which is preliminary data.</text>
</comment>
<evidence type="ECO:0000313" key="1">
    <source>
        <dbReference type="EMBL" id="EKC63297.1"/>
    </source>
</evidence>
<dbReference type="EC" id="3.5.1.-" evidence="1"/>
<name>K1SRH7_9ZZZZ</name>
<dbReference type="GO" id="GO:0016787">
    <property type="term" value="F:hydrolase activity"/>
    <property type="evidence" value="ECO:0007669"/>
    <property type="project" value="UniProtKB-KW"/>
</dbReference>
<dbReference type="AlphaFoldDB" id="K1SRH7"/>
<sequence>MGFVSNYEDAMALANSTDQDGIAQAIVDGIKEYVTR</sequence>